<dbReference type="InterPro" id="IPR038071">
    <property type="entry name" value="UROD/MetE-like_sf"/>
</dbReference>
<dbReference type="EC" id="2.1.1.14" evidence="2"/>
<dbReference type="GO" id="GO:0032259">
    <property type="term" value="P:methylation"/>
    <property type="evidence" value="ECO:0007669"/>
    <property type="project" value="UniProtKB-KW"/>
</dbReference>
<feature type="domain" description="Cobalamin-independent methionine synthase MetE C-terminal/archaeal" evidence="1">
    <location>
        <begin position="104"/>
        <end position="327"/>
    </location>
</feature>
<dbReference type="GO" id="GO:0009086">
    <property type="term" value="P:methionine biosynthetic process"/>
    <property type="evidence" value="ECO:0007669"/>
    <property type="project" value="InterPro"/>
</dbReference>
<dbReference type="EMBL" id="LM676428">
    <property type="protein sequence ID" value="CEP27183.1"/>
    <property type="molecule type" value="Genomic_DNA"/>
</dbReference>
<name>A0A0B7P130_PROFF</name>
<sequence>MIATALGSFAGTDLRATARAVLGELPDRAPIVELPDRGPQASMIARTAAMLPDMPFDRRPSGWRLAPGPSLVGRRAAALFNDDVTMTAEVIEDWQGTLTLTMAGPWTLLASLDLVRGGRAVGDAGARRDLAQAWLAGAVDRIAHTRSQLDRPLAVQMDEPALPAVLAGAIPDESGRRRLPAVEAQEVQESLGACVDATRGAAEDIVVIHCCADRPPLTELAAAVPDALSIDTQRLDAGSWDALAQWFSAEPGPGMDHALWLGLLSTSTPGFGVDAIRGALDECRRKLEADPGGPADRRLAITPACGLASADPVDAFRALADLAAVARG</sequence>
<dbReference type="AlphaFoldDB" id="A0A0B7P130"/>
<dbReference type="SUPFAM" id="SSF51726">
    <property type="entry name" value="UROD/MetE-like"/>
    <property type="match status" value="1"/>
</dbReference>
<dbReference type="Gene3D" id="3.20.20.210">
    <property type="match status" value="1"/>
</dbReference>
<gene>
    <name evidence="2" type="primary">metE</name>
    <name evidence="2" type="ORF">PFCIRM138_12350</name>
</gene>
<dbReference type="Pfam" id="PF01717">
    <property type="entry name" value="Meth_synt_2"/>
    <property type="match status" value="1"/>
</dbReference>
<proteinExistence type="predicted"/>
<evidence type="ECO:0000313" key="2">
    <source>
        <dbReference type="EMBL" id="CEP27183.1"/>
    </source>
</evidence>
<keyword evidence="2" id="KW-0808">Transferase</keyword>
<dbReference type="GO" id="GO:0008270">
    <property type="term" value="F:zinc ion binding"/>
    <property type="evidence" value="ECO:0007669"/>
    <property type="project" value="InterPro"/>
</dbReference>
<accession>A0A0B7P130</accession>
<organism evidence="2">
    <name type="scientific">Propionibacterium freudenreichii subsp. freudenreichii</name>
    <dbReference type="NCBI Taxonomy" id="66712"/>
    <lineage>
        <taxon>Bacteria</taxon>
        <taxon>Bacillati</taxon>
        <taxon>Actinomycetota</taxon>
        <taxon>Actinomycetes</taxon>
        <taxon>Propionibacteriales</taxon>
        <taxon>Propionibacteriaceae</taxon>
        <taxon>Propionibacterium</taxon>
    </lineage>
</organism>
<reference evidence="2" key="1">
    <citation type="submission" date="2014-08" db="EMBL/GenBank/DDBJ databases">
        <authorList>
            <person name="Falentin Helene"/>
        </authorList>
    </citation>
    <scope>NUCLEOTIDE SEQUENCE</scope>
</reference>
<keyword evidence="2" id="KW-0489">Methyltransferase</keyword>
<evidence type="ECO:0000259" key="1">
    <source>
        <dbReference type="Pfam" id="PF01717"/>
    </source>
</evidence>
<dbReference type="InterPro" id="IPR002629">
    <property type="entry name" value="Met_Synth_C/arc"/>
</dbReference>
<dbReference type="GO" id="GO:0003871">
    <property type="term" value="F:5-methyltetrahydropteroyltriglutamate-homocysteine S-methyltransferase activity"/>
    <property type="evidence" value="ECO:0007669"/>
    <property type="project" value="UniProtKB-EC"/>
</dbReference>
<protein>
    <submittedName>
        <fullName evidence="2">Methionine synthase, vitamin-B12 independent</fullName>
        <ecNumber evidence="2">2.1.1.14</ecNumber>
    </submittedName>
</protein>